<dbReference type="EMBL" id="FMZO01000011">
    <property type="protein sequence ID" value="SDD65810.1"/>
    <property type="molecule type" value="Genomic_DNA"/>
</dbReference>
<evidence type="ECO:0000313" key="2">
    <source>
        <dbReference type="Proteomes" id="UP000198757"/>
    </source>
</evidence>
<protein>
    <recommendedName>
        <fullName evidence="3">YD repeat-containing protein</fullName>
    </recommendedName>
</protein>
<keyword evidence="2" id="KW-1185">Reference proteome</keyword>
<evidence type="ECO:0008006" key="3">
    <source>
        <dbReference type="Google" id="ProtNLM"/>
    </source>
</evidence>
<proteinExistence type="predicted"/>
<dbReference type="STRING" id="1285928.SAMN04487894_111149"/>
<accession>A0A1G6WIN0</accession>
<name>A0A1G6WIN0_NIADE</name>
<dbReference type="AlphaFoldDB" id="A0A1G6WIN0"/>
<dbReference type="RefSeq" id="WP_090391697.1">
    <property type="nucleotide sequence ID" value="NZ_FMZO01000011.1"/>
</dbReference>
<gene>
    <name evidence="1" type="ORF">SAMN04487894_111149</name>
</gene>
<sequence>MNTSIARLFVIATLLLCASCTKNNTPKQPEVHYENERIKTLTLDVSQKMVADYSYDEEKRLKRIDYNYPDGGPQSSLRLEYAPQSISAKFYKGAAPDPLKESYLFTLLNGKVATTTVNKANGSRMDFYYEYDNKDRISEIGVRNISANGSLSMSADIYLSYTAETQTLRYYGKLGATATDSIIETRTHYADAEFFSLANIGFNYFGTVSTGLDYKIAGMYDLSIPFPFFKPLVLVEPGHPSLTPAPFPLQKMAREGKARDMDNAQGNGWMQVSQSSEFPFAASYRYDDKNRLIQALSYAFTWY</sequence>
<dbReference type="Proteomes" id="UP000198757">
    <property type="component" value="Unassembled WGS sequence"/>
</dbReference>
<dbReference type="OrthoDB" id="684452at2"/>
<evidence type="ECO:0000313" key="1">
    <source>
        <dbReference type="EMBL" id="SDD65810.1"/>
    </source>
</evidence>
<reference evidence="2" key="1">
    <citation type="submission" date="2016-10" db="EMBL/GenBank/DDBJ databases">
        <authorList>
            <person name="Varghese N."/>
            <person name="Submissions S."/>
        </authorList>
    </citation>
    <scope>NUCLEOTIDE SEQUENCE [LARGE SCALE GENOMIC DNA]</scope>
    <source>
        <strain evidence="2">DSM 25811 / CCM 8410 / LMG 26954 / E90</strain>
    </source>
</reference>
<organism evidence="1 2">
    <name type="scientific">Niabella drilacis (strain DSM 25811 / CCM 8410 / CCUG 62505 / LMG 26954 / E90)</name>
    <dbReference type="NCBI Taxonomy" id="1285928"/>
    <lineage>
        <taxon>Bacteria</taxon>
        <taxon>Pseudomonadati</taxon>
        <taxon>Bacteroidota</taxon>
        <taxon>Chitinophagia</taxon>
        <taxon>Chitinophagales</taxon>
        <taxon>Chitinophagaceae</taxon>
        <taxon>Niabella</taxon>
    </lineage>
</organism>